<evidence type="ECO:0000313" key="2">
    <source>
        <dbReference type="EMBL" id="MFC6439239.1"/>
    </source>
</evidence>
<proteinExistence type="predicted"/>
<dbReference type="Proteomes" id="UP001596364">
    <property type="component" value="Unassembled WGS sequence"/>
</dbReference>
<dbReference type="RefSeq" id="WP_165490699.1">
    <property type="nucleotide sequence ID" value="NZ_JBHSUS010000001.1"/>
</dbReference>
<sequence length="58" mass="6966">MIRLLFLVPFILALLWFMYLRRNGYTLEQGKKGFLYILIFSLTVGGFYTLLIWLTHLH</sequence>
<reference evidence="3" key="1">
    <citation type="journal article" date="2019" name="Int. J. Syst. Evol. Microbiol.">
        <title>The Global Catalogue of Microorganisms (GCM) 10K type strain sequencing project: providing services to taxonomists for standard genome sequencing and annotation.</title>
        <authorList>
            <consortium name="The Broad Institute Genomics Platform"/>
            <consortium name="The Broad Institute Genome Sequencing Center for Infectious Disease"/>
            <person name="Wu L."/>
            <person name="Ma J."/>
        </authorList>
    </citation>
    <scope>NUCLEOTIDE SEQUENCE [LARGE SCALE GENOMIC DNA]</scope>
    <source>
        <strain evidence="3">CGMCC 1.16031</strain>
    </source>
</reference>
<keyword evidence="1" id="KW-0472">Membrane</keyword>
<keyword evidence="1" id="KW-1133">Transmembrane helix</keyword>
<name>A0ABW1XGT2_9ALTE</name>
<evidence type="ECO:0000313" key="3">
    <source>
        <dbReference type="Proteomes" id="UP001596364"/>
    </source>
</evidence>
<gene>
    <name evidence="2" type="ORF">ACFP85_03640</name>
</gene>
<organism evidence="2 3">
    <name type="scientific">Pseudobowmanella zhangzhouensis</name>
    <dbReference type="NCBI Taxonomy" id="1537679"/>
    <lineage>
        <taxon>Bacteria</taxon>
        <taxon>Pseudomonadati</taxon>
        <taxon>Pseudomonadota</taxon>
        <taxon>Gammaproteobacteria</taxon>
        <taxon>Alteromonadales</taxon>
        <taxon>Alteromonadaceae</taxon>
    </lineage>
</organism>
<accession>A0ABW1XGT2</accession>
<keyword evidence="1" id="KW-0812">Transmembrane</keyword>
<keyword evidence="3" id="KW-1185">Reference proteome</keyword>
<dbReference type="EMBL" id="JBHSUS010000001">
    <property type="protein sequence ID" value="MFC6439239.1"/>
    <property type="molecule type" value="Genomic_DNA"/>
</dbReference>
<protein>
    <submittedName>
        <fullName evidence="2">Uncharacterized protein</fullName>
    </submittedName>
</protein>
<comment type="caution">
    <text evidence="2">The sequence shown here is derived from an EMBL/GenBank/DDBJ whole genome shotgun (WGS) entry which is preliminary data.</text>
</comment>
<feature type="transmembrane region" description="Helical" evidence="1">
    <location>
        <begin position="33"/>
        <end position="54"/>
    </location>
</feature>
<evidence type="ECO:0000256" key="1">
    <source>
        <dbReference type="SAM" id="Phobius"/>
    </source>
</evidence>